<keyword evidence="7 12" id="KW-0472">Membrane</keyword>
<feature type="domain" description="G-protein coupled receptors family 2 profile 2" evidence="14">
    <location>
        <begin position="209"/>
        <end position="496"/>
    </location>
</feature>
<keyword evidence="16" id="KW-1185">Reference proteome</keyword>
<dbReference type="Gene3D" id="4.10.1240.10">
    <property type="entry name" value="GPCR, family 2, extracellular hormone receptor domain"/>
    <property type="match status" value="1"/>
</dbReference>
<feature type="transmembrane region" description="Helical" evidence="12">
    <location>
        <begin position="472"/>
        <end position="494"/>
    </location>
</feature>
<evidence type="ECO:0000256" key="1">
    <source>
        <dbReference type="ARBA" id="ARBA00004651"/>
    </source>
</evidence>
<dbReference type="SUPFAM" id="SSF111418">
    <property type="entry name" value="Hormone receptor domain"/>
    <property type="match status" value="1"/>
</dbReference>
<dbReference type="InterPro" id="IPR000832">
    <property type="entry name" value="GPCR_2_secretin-like"/>
</dbReference>
<feature type="transmembrane region" description="Helical" evidence="12">
    <location>
        <begin position="243"/>
        <end position="262"/>
    </location>
</feature>
<reference evidence="15 16" key="1">
    <citation type="submission" date="2024-02" db="EMBL/GenBank/DDBJ databases">
        <authorList>
            <person name="Daric V."/>
            <person name="Darras S."/>
        </authorList>
    </citation>
    <scope>NUCLEOTIDE SEQUENCE [LARGE SCALE GENOMIC DNA]</scope>
</reference>
<evidence type="ECO:0000256" key="12">
    <source>
        <dbReference type="SAM" id="Phobius"/>
    </source>
</evidence>
<comment type="subcellular location">
    <subcellularLocation>
        <location evidence="1">Cell membrane</location>
        <topology evidence="1">Multi-pass membrane protein</topology>
    </subcellularLocation>
</comment>
<evidence type="ECO:0000256" key="8">
    <source>
        <dbReference type="ARBA" id="ARBA00023170"/>
    </source>
</evidence>
<evidence type="ECO:0000256" key="2">
    <source>
        <dbReference type="ARBA" id="ARBA00005314"/>
    </source>
</evidence>
<gene>
    <name evidence="15" type="ORF">CVLEPA_LOCUS14518</name>
</gene>
<feature type="transmembrane region" description="Helical" evidence="12">
    <location>
        <begin position="396"/>
        <end position="417"/>
    </location>
</feature>
<evidence type="ECO:0000256" key="7">
    <source>
        <dbReference type="ARBA" id="ARBA00023136"/>
    </source>
</evidence>
<feature type="domain" description="G-protein coupled receptors family 2 profile 1" evidence="13">
    <location>
        <begin position="104"/>
        <end position="187"/>
    </location>
</feature>
<accession>A0ABP0FZS3</accession>
<evidence type="ECO:0000259" key="13">
    <source>
        <dbReference type="PROSITE" id="PS50227"/>
    </source>
</evidence>
<evidence type="ECO:0000256" key="6">
    <source>
        <dbReference type="ARBA" id="ARBA00023040"/>
    </source>
</evidence>
<dbReference type="InterPro" id="IPR017983">
    <property type="entry name" value="GPCR_2_secretin-like_CS"/>
</dbReference>
<feature type="transmembrane region" description="Helical" evidence="12">
    <location>
        <begin position="438"/>
        <end position="466"/>
    </location>
</feature>
<feature type="region of interest" description="Disordered" evidence="11">
    <location>
        <begin position="526"/>
        <end position="555"/>
    </location>
</feature>
<dbReference type="PROSITE" id="PS50227">
    <property type="entry name" value="G_PROTEIN_RECEP_F2_3"/>
    <property type="match status" value="1"/>
</dbReference>
<dbReference type="PANTHER" id="PTHR45620:SF36">
    <property type="match status" value="1"/>
</dbReference>
<dbReference type="EMBL" id="CAWYQH010000097">
    <property type="protein sequence ID" value="CAK8683445.1"/>
    <property type="molecule type" value="Genomic_DNA"/>
</dbReference>
<dbReference type="PANTHER" id="PTHR45620">
    <property type="entry name" value="PDF RECEPTOR-LIKE PROTEIN-RELATED"/>
    <property type="match status" value="1"/>
</dbReference>
<dbReference type="Gene3D" id="1.20.1070.10">
    <property type="entry name" value="Rhodopsin 7-helix transmembrane proteins"/>
    <property type="match status" value="1"/>
</dbReference>
<evidence type="ECO:0000256" key="4">
    <source>
        <dbReference type="ARBA" id="ARBA00022692"/>
    </source>
</evidence>
<dbReference type="PROSITE" id="PS00649">
    <property type="entry name" value="G_PROTEIN_RECEP_F2_1"/>
    <property type="match status" value="1"/>
</dbReference>
<keyword evidence="5 12" id="KW-1133">Transmembrane helix</keyword>
<dbReference type="InterPro" id="IPR001879">
    <property type="entry name" value="GPCR_2_extracellular_dom"/>
</dbReference>
<keyword evidence="6" id="KW-0297">G-protein coupled receptor</keyword>
<keyword evidence="10" id="KW-0807">Transducer</keyword>
<evidence type="ECO:0000259" key="14">
    <source>
        <dbReference type="PROSITE" id="PS50261"/>
    </source>
</evidence>
<dbReference type="PRINTS" id="PR00249">
    <property type="entry name" value="GPCRSECRETIN"/>
</dbReference>
<dbReference type="PROSITE" id="PS50261">
    <property type="entry name" value="G_PROTEIN_RECEP_F2_4"/>
    <property type="match status" value="1"/>
</dbReference>
<dbReference type="Pfam" id="PF02793">
    <property type="entry name" value="HRM"/>
    <property type="match status" value="1"/>
</dbReference>
<dbReference type="InterPro" id="IPR017981">
    <property type="entry name" value="GPCR_2-like_7TM"/>
</dbReference>
<feature type="transmembrane region" description="Helical" evidence="12">
    <location>
        <begin position="215"/>
        <end position="234"/>
    </location>
</feature>
<dbReference type="SMART" id="SM00008">
    <property type="entry name" value="HormR"/>
    <property type="match status" value="1"/>
</dbReference>
<dbReference type="InterPro" id="IPR036445">
    <property type="entry name" value="GPCR_2_extracell_dom_sf"/>
</dbReference>
<organism evidence="15 16">
    <name type="scientific">Clavelina lepadiformis</name>
    <name type="common">Light-bulb sea squirt</name>
    <name type="synonym">Ascidia lepadiformis</name>
    <dbReference type="NCBI Taxonomy" id="159417"/>
    <lineage>
        <taxon>Eukaryota</taxon>
        <taxon>Metazoa</taxon>
        <taxon>Chordata</taxon>
        <taxon>Tunicata</taxon>
        <taxon>Ascidiacea</taxon>
        <taxon>Aplousobranchia</taxon>
        <taxon>Clavelinidae</taxon>
        <taxon>Clavelina</taxon>
    </lineage>
</organism>
<protein>
    <submittedName>
        <fullName evidence="15">Uncharacterized protein</fullName>
    </submittedName>
</protein>
<keyword evidence="4 12" id="KW-0812">Transmembrane</keyword>
<dbReference type="Pfam" id="PF00002">
    <property type="entry name" value="7tm_2"/>
    <property type="match status" value="1"/>
</dbReference>
<evidence type="ECO:0000313" key="16">
    <source>
        <dbReference type="Proteomes" id="UP001642483"/>
    </source>
</evidence>
<evidence type="ECO:0000256" key="5">
    <source>
        <dbReference type="ARBA" id="ARBA00022989"/>
    </source>
</evidence>
<keyword evidence="3" id="KW-1003">Cell membrane</keyword>
<sequence length="586" mass="66703">MSNISASAYPEKFLNLLKKKDHCKGALPWPFTDNYAFESQDNYNSYEQEYNYTDYTEDLYDENNTDYNYDSLTICSVKKYIEDSPISKITTQGLMCLSALFEQRCEDMLNKTKSRFQENGTFCPGRFDGFMCWPHGRAHSLVEAPCPPGIPYGEDNLSGYQFCESNGEWYKKGDETWSYWEDCNLYTAESFVPISTIVGDQELGFQNVCSVLQNIGFTVSLVCLVIALYIFIFFKKLRCTRNYIHICLMLSFILRYVVNLVTRVKDVYDDYGNDNDNDKETFPENMKHLKENFDQYCDPSGNVLSRAATCPLPVNYITTMGILYYAMTTNYFWLLIEGVYLQSLLTLGNLTSKYFPAFVLFGWGGPILSVGLWLVLVIAVEDPCWKIYSQPEQFSLVVQVPIILSIMINFILFINIMRIICLKLRAKTMQKKDKIVRLALSTLALVTLLGTQHTVFFFLSVTLASLDVDIEVVGSIELVCISIQGAFTAILYCFRNSEVQTEVKKLWTKKNIKFTAAAFKTSLSTQSPSSRMSASLTSDSPPRTSLGKKSPKSDHCHNLAEGFIKQSNIESKGRNLNFSISTKPLL</sequence>
<feature type="transmembrane region" description="Helical" evidence="12">
    <location>
        <begin position="354"/>
        <end position="376"/>
    </location>
</feature>
<evidence type="ECO:0000313" key="15">
    <source>
        <dbReference type="EMBL" id="CAK8683445.1"/>
    </source>
</evidence>
<evidence type="ECO:0000256" key="10">
    <source>
        <dbReference type="ARBA" id="ARBA00023224"/>
    </source>
</evidence>
<keyword evidence="8" id="KW-0675">Receptor</keyword>
<evidence type="ECO:0000256" key="3">
    <source>
        <dbReference type="ARBA" id="ARBA00022475"/>
    </source>
</evidence>
<keyword evidence="9" id="KW-0325">Glycoprotein</keyword>
<name>A0ABP0FZS3_CLALP</name>
<feature type="compositionally biased region" description="Polar residues" evidence="11">
    <location>
        <begin position="526"/>
        <end position="543"/>
    </location>
</feature>
<dbReference type="Proteomes" id="UP001642483">
    <property type="component" value="Unassembled WGS sequence"/>
</dbReference>
<proteinExistence type="inferred from homology"/>
<feature type="transmembrane region" description="Helical" evidence="12">
    <location>
        <begin position="322"/>
        <end position="342"/>
    </location>
</feature>
<evidence type="ECO:0000256" key="9">
    <source>
        <dbReference type="ARBA" id="ARBA00023180"/>
    </source>
</evidence>
<comment type="similarity">
    <text evidence="2">Belongs to the G-protein coupled receptor 2 family.</text>
</comment>
<comment type="caution">
    <text evidence="15">The sequence shown here is derived from an EMBL/GenBank/DDBJ whole genome shotgun (WGS) entry which is preliminary data.</text>
</comment>
<evidence type="ECO:0000256" key="11">
    <source>
        <dbReference type="SAM" id="MobiDB-lite"/>
    </source>
</evidence>
<dbReference type="InterPro" id="IPR050332">
    <property type="entry name" value="GPCR_2"/>
</dbReference>